<evidence type="ECO:0000256" key="3">
    <source>
        <dbReference type="ARBA" id="ARBA00023163"/>
    </source>
</evidence>
<dbReference type="SUPFAM" id="SSF46785">
    <property type="entry name" value="Winged helix' DNA-binding domain"/>
    <property type="match status" value="1"/>
</dbReference>
<comment type="caution">
    <text evidence="5">The sequence shown here is derived from an EMBL/GenBank/DDBJ whole genome shotgun (WGS) entry which is preliminary data.</text>
</comment>
<dbReference type="Pfam" id="PF00392">
    <property type="entry name" value="GntR"/>
    <property type="match status" value="1"/>
</dbReference>
<gene>
    <name evidence="5" type="ORF">F1188_02075</name>
</gene>
<dbReference type="PRINTS" id="PR00035">
    <property type="entry name" value="HTHGNTR"/>
</dbReference>
<evidence type="ECO:0000259" key="4">
    <source>
        <dbReference type="PROSITE" id="PS50949"/>
    </source>
</evidence>
<keyword evidence="3" id="KW-0804">Transcription</keyword>
<dbReference type="Pfam" id="PF07729">
    <property type="entry name" value="FCD"/>
    <property type="match status" value="1"/>
</dbReference>
<dbReference type="InterPro" id="IPR000524">
    <property type="entry name" value="Tscrpt_reg_HTH_GntR"/>
</dbReference>
<dbReference type="Gene3D" id="1.20.120.530">
    <property type="entry name" value="GntR ligand-binding domain-like"/>
    <property type="match status" value="1"/>
</dbReference>
<dbReference type="PANTHER" id="PTHR43537">
    <property type="entry name" value="TRANSCRIPTIONAL REGULATOR, GNTR FAMILY"/>
    <property type="match status" value="1"/>
</dbReference>
<dbReference type="PANTHER" id="PTHR43537:SF24">
    <property type="entry name" value="GLUCONATE OPERON TRANSCRIPTIONAL REPRESSOR"/>
    <property type="match status" value="1"/>
</dbReference>
<evidence type="ECO:0000256" key="1">
    <source>
        <dbReference type="ARBA" id="ARBA00023015"/>
    </source>
</evidence>
<dbReference type="AlphaFoldDB" id="A0A5M6IGZ2"/>
<feature type="domain" description="HTH gntR-type" evidence="4">
    <location>
        <begin position="5"/>
        <end position="71"/>
    </location>
</feature>
<dbReference type="InterPro" id="IPR036390">
    <property type="entry name" value="WH_DNA-bd_sf"/>
</dbReference>
<keyword evidence="1" id="KW-0805">Transcription regulation</keyword>
<dbReference type="SMART" id="SM00345">
    <property type="entry name" value="HTH_GNTR"/>
    <property type="match status" value="1"/>
</dbReference>
<name>A0A5M6IGZ2_9PROT</name>
<accession>A0A5M6IGZ2</accession>
<dbReference type="SUPFAM" id="SSF48008">
    <property type="entry name" value="GntR ligand-binding domain-like"/>
    <property type="match status" value="1"/>
</dbReference>
<reference evidence="5 6" key="1">
    <citation type="submission" date="2019-09" db="EMBL/GenBank/DDBJ databases">
        <title>Genome sequence of Roseospira marina, one of the more divergent members of the non-sulfur purple photosynthetic bacterial family, the Rhodospirillaceae.</title>
        <authorList>
            <person name="Meyer T."/>
            <person name="Kyndt J."/>
        </authorList>
    </citation>
    <scope>NUCLEOTIDE SEQUENCE [LARGE SCALE GENOMIC DNA]</scope>
    <source>
        <strain evidence="5 6">DSM 15113</strain>
    </source>
</reference>
<dbReference type="InterPro" id="IPR036388">
    <property type="entry name" value="WH-like_DNA-bd_sf"/>
</dbReference>
<dbReference type="InterPro" id="IPR008920">
    <property type="entry name" value="TF_FadR/GntR_C"/>
</dbReference>
<dbReference type="GO" id="GO:0003700">
    <property type="term" value="F:DNA-binding transcription factor activity"/>
    <property type="evidence" value="ECO:0007669"/>
    <property type="project" value="InterPro"/>
</dbReference>
<dbReference type="GO" id="GO:0003677">
    <property type="term" value="F:DNA binding"/>
    <property type="evidence" value="ECO:0007669"/>
    <property type="project" value="UniProtKB-KW"/>
</dbReference>
<evidence type="ECO:0000256" key="2">
    <source>
        <dbReference type="ARBA" id="ARBA00023125"/>
    </source>
</evidence>
<keyword evidence="6" id="KW-1185">Reference proteome</keyword>
<dbReference type="Gene3D" id="1.10.10.10">
    <property type="entry name" value="Winged helix-like DNA-binding domain superfamily/Winged helix DNA-binding domain"/>
    <property type="match status" value="1"/>
</dbReference>
<evidence type="ECO:0000313" key="6">
    <source>
        <dbReference type="Proteomes" id="UP000324065"/>
    </source>
</evidence>
<evidence type="ECO:0000313" key="5">
    <source>
        <dbReference type="EMBL" id="KAA5607571.1"/>
    </source>
</evidence>
<dbReference type="RefSeq" id="WP_150060704.1">
    <property type="nucleotide sequence ID" value="NZ_JACHII010000001.1"/>
</dbReference>
<dbReference type="Proteomes" id="UP000324065">
    <property type="component" value="Unassembled WGS sequence"/>
</dbReference>
<dbReference type="OrthoDB" id="9812290at2"/>
<dbReference type="SMART" id="SM00895">
    <property type="entry name" value="FCD"/>
    <property type="match status" value="1"/>
</dbReference>
<keyword evidence="2" id="KW-0238">DNA-binding</keyword>
<organism evidence="5 6">
    <name type="scientific">Roseospira marina</name>
    <dbReference type="NCBI Taxonomy" id="140057"/>
    <lineage>
        <taxon>Bacteria</taxon>
        <taxon>Pseudomonadati</taxon>
        <taxon>Pseudomonadota</taxon>
        <taxon>Alphaproteobacteria</taxon>
        <taxon>Rhodospirillales</taxon>
        <taxon>Rhodospirillaceae</taxon>
        <taxon>Roseospira</taxon>
    </lineage>
</organism>
<dbReference type="EMBL" id="VWPJ01000001">
    <property type="protein sequence ID" value="KAA5607571.1"/>
    <property type="molecule type" value="Genomic_DNA"/>
</dbReference>
<dbReference type="PROSITE" id="PS50949">
    <property type="entry name" value="HTH_GNTR"/>
    <property type="match status" value="1"/>
</dbReference>
<dbReference type="InterPro" id="IPR011711">
    <property type="entry name" value="GntR_C"/>
</dbReference>
<sequence length="213" mass="24090">MSSPDSQSQRAYQILKRKILDGGYGADDVLSERSLAEECGVSRSPLRSAIARLEQEDVLCRLANGALVARPVTVIQLLEIVQTRRILEGAAAERAAALYGLTPELKVEREHMSAYLDKDDWPFDTFWDSDNRFHAGIALAARLTLLPGILDELRAVARRCSITRTHDRFTQQAREHLAVIDHIERRDPAGARRAMEEHFDSARARFLEWLDRA</sequence>
<protein>
    <submittedName>
        <fullName evidence="5">GntR family transcriptional regulator</fullName>
    </submittedName>
</protein>
<proteinExistence type="predicted"/>